<evidence type="ECO:0000313" key="3">
    <source>
        <dbReference type="Proteomes" id="UP000499080"/>
    </source>
</evidence>
<feature type="region of interest" description="Disordered" evidence="1">
    <location>
        <begin position="1"/>
        <end position="26"/>
    </location>
</feature>
<organism evidence="2 3">
    <name type="scientific">Araneus ventricosus</name>
    <name type="common">Orbweaver spider</name>
    <name type="synonym">Epeira ventricosa</name>
    <dbReference type="NCBI Taxonomy" id="182803"/>
    <lineage>
        <taxon>Eukaryota</taxon>
        <taxon>Metazoa</taxon>
        <taxon>Ecdysozoa</taxon>
        <taxon>Arthropoda</taxon>
        <taxon>Chelicerata</taxon>
        <taxon>Arachnida</taxon>
        <taxon>Araneae</taxon>
        <taxon>Araneomorphae</taxon>
        <taxon>Entelegynae</taxon>
        <taxon>Araneoidea</taxon>
        <taxon>Araneidae</taxon>
        <taxon>Araneus</taxon>
    </lineage>
</organism>
<dbReference type="AlphaFoldDB" id="A0A4Y2CY60"/>
<evidence type="ECO:0000256" key="1">
    <source>
        <dbReference type="SAM" id="MobiDB-lite"/>
    </source>
</evidence>
<feature type="compositionally biased region" description="Basic and acidic residues" evidence="1">
    <location>
        <begin position="1"/>
        <end position="10"/>
    </location>
</feature>
<dbReference type="Proteomes" id="UP000499080">
    <property type="component" value="Unassembled WGS sequence"/>
</dbReference>
<evidence type="ECO:0000313" key="2">
    <source>
        <dbReference type="EMBL" id="GBM08826.1"/>
    </source>
</evidence>
<protein>
    <submittedName>
        <fullName evidence="2">Uncharacterized protein</fullName>
    </submittedName>
</protein>
<sequence>MRSEERERGRAAPPSCSARIKGDDQREVQGTALKKGANTPEYPVNLTRQAIFLLVCNELDTTSSLHMEPDLLASRPNFLCSGTSRKRHSYLYRQKKDVIVIEIAPHHQLQDILKRVIGPHAEYVGLMKRNVDNTVHLVQCHEILSCFDNSSNRNSIHNAKAQI</sequence>
<keyword evidence="3" id="KW-1185">Reference proteome</keyword>
<gene>
    <name evidence="2" type="ORF">AVEN_57388_1</name>
</gene>
<accession>A0A4Y2CY60</accession>
<reference evidence="2 3" key="1">
    <citation type="journal article" date="2019" name="Sci. Rep.">
        <title>Orb-weaving spider Araneus ventricosus genome elucidates the spidroin gene catalogue.</title>
        <authorList>
            <person name="Kono N."/>
            <person name="Nakamura H."/>
            <person name="Ohtoshi R."/>
            <person name="Moran D.A.P."/>
            <person name="Shinohara A."/>
            <person name="Yoshida Y."/>
            <person name="Fujiwara M."/>
            <person name="Mori M."/>
            <person name="Tomita M."/>
            <person name="Arakawa K."/>
        </authorList>
    </citation>
    <scope>NUCLEOTIDE SEQUENCE [LARGE SCALE GENOMIC DNA]</scope>
</reference>
<name>A0A4Y2CY60_ARAVE</name>
<comment type="caution">
    <text evidence="2">The sequence shown here is derived from an EMBL/GenBank/DDBJ whole genome shotgun (WGS) entry which is preliminary data.</text>
</comment>
<proteinExistence type="predicted"/>
<dbReference type="EMBL" id="BGPR01000262">
    <property type="protein sequence ID" value="GBM08826.1"/>
    <property type="molecule type" value="Genomic_DNA"/>
</dbReference>